<dbReference type="Gene3D" id="2.60.40.1740">
    <property type="entry name" value="hypothetical protein (bacova_03559)"/>
    <property type="match status" value="1"/>
</dbReference>
<organism evidence="2 3">
    <name type="scientific">Parapedobacter pyrenivorans</name>
    <dbReference type="NCBI Taxonomy" id="1305674"/>
    <lineage>
        <taxon>Bacteria</taxon>
        <taxon>Pseudomonadati</taxon>
        <taxon>Bacteroidota</taxon>
        <taxon>Sphingobacteriia</taxon>
        <taxon>Sphingobacteriales</taxon>
        <taxon>Sphingobacteriaceae</taxon>
        <taxon>Parapedobacter</taxon>
    </lineage>
</organism>
<evidence type="ECO:0000313" key="2">
    <source>
        <dbReference type="EMBL" id="GGG88499.1"/>
    </source>
</evidence>
<evidence type="ECO:0000259" key="1">
    <source>
        <dbReference type="Pfam" id="PF16405"/>
    </source>
</evidence>
<gene>
    <name evidence="2" type="ORF">GCM10007415_23170</name>
</gene>
<dbReference type="Proteomes" id="UP000660862">
    <property type="component" value="Unassembled WGS sequence"/>
</dbReference>
<reference evidence="2" key="1">
    <citation type="journal article" date="2014" name="Int. J. Syst. Evol. Microbiol.">
        <title>Complete genome sequence of Corynebacterium casei LMG S-19264T (=DSM 44701T), isolated from a smear-ripened cheese.</title>
        <authorList>
            <consortium name="US DOE Joint Genome Institute (JGI-PGF)"/>
            <person name="Walter F."/>
            <person name="Albersmeier A."/>
            <person name="Kalinowski J."/>
            <person name="Ruckert C."/>
        </authorList>
    </citation>
    <scope>NUCLEOTIDE SEQUENCE</scope>
    <source>
        <strain evidence="2">CGMCC 1.12195</strain>
    </source>
</reference>
<proteinExistence type="predicted"/>
<dbReference type="EMBL" id="BMER01000001">
    <property type="protein sequence ID" value="GGG88499.1"/>
    <property type="molecule type" value="Genomic_DNA"/>
</dbReference>
<dbReference type="AlphaFoldDB" id="A0A917HS85"/>
<evidence type="ECO:0000313" key="3">
    <source>
        <dbReference type="Proteomes" id="UP000660862"/>
    </source>
</evidence>
<dbReference type="InterPro" id="IPR032181">
    <property type="entry name" value="DUF5013"/>
</dbReference>
<name>A0A917HS85_9SPHI</name>
<accession>A0A917HS85</accession>
<sequence length="337" mass="36334">MVGCLAIGVSACSKSVDAPSGAAKIYMTAATNPVFNVPANPKNYLVDKENGKLVVPVYIGRSGLQEQQSFTLEVRADDAAAQQLISGGVLAANAVVAPADVYSMPTSVSAGKDHSAFDVVFDANKLNSYLGKQLVLTIQLSNPSKFELNEDLSKLNVVLDVDPVMLGTKVEVTNQYIKNSGHPFIASVYDGARRGVLADWTTSASVKNYEGGTLGGFDNYGNGGFMSMERYSSPEIPNGKIYQTMTLPAGKYDLDVAFLDFAITEQAYIVVNEGPGLPDADDIAQAIAYTPFTAPSLSFVLTEETEVTLGVVANLLQDQQYFRLDKFRLYHYQNLFN</sequence>
<reference evidence="2" key="2">
    <citation type="submission" date="2020-09" db="EMBL/GenBank/DDBJ databases">
        <authorList>
            <person name="Sun Q."/>
            <person name="Zhou Y."/>
        </authorList>
    </citation>
    <scope>NUCLEOTIDE SEQUENCE</scope>
    <source>
        <strain evidence="2">CGMCC 1.12195</strain>
    </source>
</reference>
<keyword evidence="3" id="KW-1185">Reference proteome</keyword>
<comment type="caution">
    <text evidence="2">The sequence shown here is derived from an EMBL/GenBank/DDBJ whole genome shotgun (WGS) entry which is preliminary data.</text>
</comment>
<dbReference type="Gene3D" id="2.60.120.260">
    <property type="entry name" value="Galactose-binding domain-like"/>
    <property type="match status" value="1"/>
</dbReference>
<protein>
    <recommendedName>
        <fullName evidence="1">DUF5013 domain-containing protein</fullName>
    </recommendedName>
</protein>
<dbReference type="Pfam" id="PF16405">
    <property type="entry name" value="DUF5013"/>
    <property type="match status" value="1"/>
</dbReference>
<feature type="domain" description="DUF5013" evidence="1">
    <location>
        <begin position="178"/>
        <end position="310"/>
    </location>
</feature>